<dbReference type="Gene3D" id="3.80.10.10">
    <property type="entry name" value="Ribonuclease Inhibitor"/>
    <property type="match status" value="1"/>
</dbReference>
<name>A0A397T1M2_9GLOM</name>
<dbReference type="Proteomes" id="UP000265703">
    <property type="component" value="Unassembled WGS sequence"/>
</dbReference>
<dbReference type="InterPro" id="IPR032675">
    <property type="entry name" value="LRR_dom_sf"/>
</dbReference>
<organism evidence="2 3">
    <name type="scientific">Glomus cerebriforme</name>
    <dbReference type="NCBI Taxonomy" id="658196"/>
    <lineage>
        <taxon>Eukaryota</taxon>
        <taxon>Fungi</taxon>
        <taxon>Fungi incertae sedis</taxon>
        <taxon>Mucoromycota</taxon>
        <taxon>Glomeromycotina</taxon>
        <taxon>Glomeromycetes</taxon>
        <taxon>Glomerales</taxon>
        <taxon>Glomeraceae</taxon>
        <taxon>Glomus</taxon>
    </lineage>
</organism>
<proteinExistence type="predicted"/>
<comment type="caution">
    <text evidence="2">The sequence shown here is derived from an EMBL/GenBank/DDBJ whole genome shotgun (WGS) entry which is preliminary data.</text>
</comment>
<keyword evidence="3" id="KW-1185">Reference proteome</keyword>
<reference evidence="2 3" key="1">
    <citation type="submission" date="2018-06" db="EMBL/GenBank/DDBJ databases">
        <title>Comparative genomics reveals the genomic features of Rhizophagus irregularis, R. cerebriforme, R. diaphanum and Gigaspora rosea, and their symbiotic lifestyle signature.</title>
        <authorList>
            <person name="Morin E."/>
            <person name="San Clemente H."/>
            <person name="Chen E.C.H."/>
            <person name="De La Providencia I."/>
            <person name="Hainaut M."/>
            <person name="Kuo A."/>
            <person name="Kohler A."/>
            <person name="Murat C."/>
            <person name="Tang N."/>
            <person name="Roy S."/>
            <person name="Loubradou J."/>
            <person name="Henrissat B."/>
            <person name="Grigoriev I.V."/>
            <person name="Corradi N."/>
            <person name="Roux C."/>
            <person name="Martin F.M."/>
        </authorList>
    </citation>
    <scope>NUCLEOTIDE SEQUENCE [LARGE SCALE GENOMIC DNA]</scope>
    <source>
        <strain evidence="2 3">DAOM 227022</strain>
    </source>
</reference>
<protein>
    <submittedName>
        <fullName evidence="2">Uncharacterized protein</fullName>
    </submittedName>
</protein>
<gene>
    <name evidence="2" type="ORF">C1645_769120</name>
</gene>
<evidence type="ECO:0000313" key="2">
    <source>
        <dbReference type="EMBL" id="RIA90786.1"/>
    </source>
</evidence>
<keyword evidence="1" id="KW-0472">Membrane</keyword>
<sequence length="424" mass="50226">MTSRLPPEILKNIFQIIYGHKGCYRSDEHLNNLFSCLLVNKEWCESAIPILWSEVFYPIQTIRIGTITTYLSCLNLEKRKTLQNQAGVNIPIQYDRPTFNYASQLTELNFDKFLKTIFSWCKKYRKPYRNTKRNEFMIRSLLELFSSNCANIKYFAMNNVPNYRLYDDYYDNLVTIDFKLLTEPNIRDCLSGVKELRLEWDTLVLNGFLTALSHTCRSLETLDTNFAHDPEFANLFISKEQAEDLAILISAQSNLQKFILQDYQNYTHYFLNSLNTQTLSLKVIEFYSVDFLGCISFEVFKNCHLLTHITFEDCSNITVDMVKPLLNASFPNLKYVHVYNNPDYYDPPCEDLVKWADKKNFKGKWWQIKLNDLDLLRIIKYFIYFIFSVFSYWLFKPFIMGLANILLKYLSWKLGLHETMNRGY</sequence>
<dbReference type="OrthoDB" id="2367385at2759"/>
<dbReference type="SUPFAM" id="SSF52047">
    <property type="entry name" value="RNI-like"/>
    <property type="match status" value="1"/>
</dbReference>
<dbReference type="EMBL" id="QKYT01000171">
    <property type="protein sequence ID" value="RIA90786.1"/>
    <property type="molecule type" value="Genomic_DNA"/>
</dbReference>
<evidence type="ECO:0000313" key="3">
    <source>
        <dbReference type="Proteomes" id="UP000265703"/>
    </source>
</evidence>
<accession>A0A397T1M2</accession>
<evidence type="ECO:0000256" key="1">
    <source>
        <dbReference type="SAM" id="Phobius"/>
    </source>
</evidence>
<keyword evidence="1" id="KW-1133">Transmembrane helix</keyword>
<keyword evidence="1" id="KW-0812">Transmembrane</keyword>
<feature type="transmembrane region" description="Helical" evidence="1">
    <location>
        <begin position="381"/>
        <end position="407"/>
    </location>
</feature>
<dbReference type="AlphaFoldDB" id="A0A397T1M2"/>